<dbReference type="RefSeq" id="XP_010268902.1">
    <property type="nucleotide sequence ID" value="XM_010270600.2"/>
</dbReference>
<keyword evidence="3" id="KW-0813">Transport</keyword>
<dbReference type="InterPro" id="IPR002259">
    <property type="entry name" value="Eqnu_transpt"/>
</dbReference>
<name>A0A1U8AM50_NELNU</name>
<dbReference type="PANTHER" id="PTHR10332:SF30">
    <property type="entry name" value="EQUILIBRATIVE NUCLEOTIDE TRANSPORTER 2"/>
    <property type="match status" value="1"/>
</dbReference>
<dbReference type="RefSeq" id="XP_010268900.1">
    <property type="nucleotide sequence ID" value="XM_010270598.2"/>
</dbReference>
<comment type="similarity">
    <text evidence="2">Belongs to the SLC29A/ENT transporter (TC 2.A.57) family.</text>
</comment>
<evidence type="ECO:0000313" key="13">
    <source>
        <dbReference type="RefSeq" id="XP_010268901.1"/>
    </source>
</evidence>
<evidence type="ECO:0000313" key="11">
    <source>
        <dbReference type="RefSeq" id="XP_010268899.1"/>
    </source>
</evidence>
<evidence type="ECO:0000313" key="10">
    <source>
        <dbReference type="RefSeq" id="XP_010268897.1"/>
    </source>
</evidence>
<feature type="transmembrane region" description="Helical" evidence="7">
    <location>
        <begin position="86"/>
        <end position="106"/>
    </location>
</feature>
<evidence type="ECO:0000256" key="6">
    <source>
        <dbReference type="ARBA" id="ARBA00023136"/>
    </source>
</evidence>
<dbReference type="RefSeq" id="XP_010268896.1">
    <property type="nucleotide sequence ID" value="XM_010270594.2"/>
</dbReference>
<dbReference type="RefSeq" id="XP_010268899.1">
    <property type="nucleotide sequence ID" value="XM_010270597.2"/>
</dbReference>
<evidence type="ECO:0000313" key="12">
    <source>
        <dbReference type="RefSeq" id="XP_010268900.1"/>
    </source>
</evidence>
<dbReference type="AlphaFoldDB" id="A0A1U8AM50"/>
<reference evidence="9 10" key="1">
    <citation type="submission" date="2025-04" db="UniProtKB">
        <authorList>
            <consortium name="RefSeq"/>
        </authorList>
    </citation>
    <scope>IDENTIFICATION</scope>
</reference>
<dbReference type="Pfam" id="PF01733">
    <property type="entry name" value="Nucleoside_tran"/>
    <property type="match status" value="1"/>
</dbReference>
<dbReference type="OrthoDB" id="1856718at2759"/>
<protein>
    <submittedName>
        <fullName evidence="9 10">Equilibrative nucleotide transporter 3-like</fullName>
    </submittedName>
</protein>
<feature type="transmembrane region" description="Helical" evidence="7">
    <location>
        <begin position="328"/>
        <end position="347"/>
    </location>
</feature>
<evidence type="ECO:0000256" key="2">
    <source>
        <dbReference type="ARBA" id="ARBA00007965"/>
    </source>
</evidence>
<feature type="transmembrane region" description="Helical" evidence="7">
    <location>
        <begin position="265"/>
        <end position="284"/>
    </location>
</feature>
<evidence type="ECO:0000313" key="9">
    <source>
        <dbReference type="RefSeq" id="XP_010268896.1"/>
    </source>
</evidence>
<evidence type="ECO:0000313" key="8">
    <source>
        <dbReference type="Proteomes" id="UP000189703"/>
    </source>
</evidence>
<proteinExistence type="inferred from homology"/>
<evidence type="ECO:0000256" key="7">
    <source>
        <dbReference type="SAM" id="Phobius"/>
    </source>
</evidence>
<feature type="transmembrane region" description="Helical" evidence="7">
    <location>
        <begin position="18"/>
        <end position="36"/>
    </location>
</feature>
<feature type="transmembrane region" description="Helical" evidence="7">
    <location>
        <begin position="56"/>
        <end position="74"/>
    </location>
</feature>
<feature type="transmembrane region" description="Helical" evidence="7">
    <location>
        <begin position="353"/>
        <end position="377"/>
    </location>
</feature>
<dbReference type="GO" id="GO:0005886">
    <property type="term" value="C:plasma membrane"/>
    <property type="evidence" value="ECO:0000318"/>
    <property type="project" value="GO_Central"/>
</dbReference>
<evidence type="ECO:0000313" key="14">
    <source>
        <dbReference type="RefSeq" id="XP_010268902.1"/>
    </source>
</evidence>
<feature type="transmembrane region" description="Helical" evidence="7">
    <location>
        <begin position="389"/>
        <end position="411"/>
    </location>
</feature>
<dbReference type="STRING" id="4432.A0A1U8AM50"/>
<feature type="transmembrane region" description="Helical" evidence="7">
    <location>
        <begin position="185"/>
        <end position="206"/>
    </location>
</feature>
<evidence type="ECO:0000256" key="1">
    <source>
        <dbReference type="ARBA" id="ARBA00004141"/>
    </source>
</evidence>
<comment type="subcellular location">
    <subcellularLocation>
        <location evidence="1">Membrane</location>
        <topology evidence="1">Multi-pass membrane protein</topology>
    </subcellularLocation>
</comment>
<keyword evidence="5 7" id="KW-1133">Transmembrane helix</keyword>
<dbReference type="GeneID" id="104605720"/>
<dbReference type="PANTHER" id="PTHR10332">
    <property type="entry name" value="EQUILIBRATIVE NUCLEOSIDE TRANSPORTER"/>
    <property type="match status" value="1"/>
</dbReference>
<dbReference type="PIRSF" id="PIRSF016379">
    <property type="entry name" value="ENT"/>
    <property type="match status" value="1"/>
</dbReference>
<keyword evidence="6 7" id="KW-0472">Membrane</keyword>
<dbReference type="KEGG" id="nnu:104605720"/>
<dbReference type="Proteomes" id="UP000189703">
    <property type="component" value="Unplaced"/>
</dbReference>
<keyword evidence="4 7" id="KW-0812">Transmembrane</keyword>
<feature type="transmembrane region" description="Helical" evidence="7">
    <location>
        <begin position="152"/>
        <end position="173"/>
    </location>
</feature>
<evidence type="ECO:0000256" key="5">
    <source>
        <dbReference type="ARBA" id="ARBA00022989"/>
    </source>
</evidence>
<dbReference type="RefSeq" id="XP_010268897.1">
    <property type="nucleotide sequence ID" value="XM_010270595.2"/>
</dbReference>
<feature type="transmembrane region" description="Helical" evidence="7">
    <location>
        <begin position="296"/>
        <end position="316"/>
    </location>
</feature>
<sequence>MPTTDGSKTLVTLQGKKTAIIVCWLLGNGSLLAWNSMLTIEDYYEYLFPHYHPVRVLTLIYQPFALGTVAILAYNEAKINTRRRNLTGYTLFFISSLLVLILDLATSGKGGIGTFIGICSISCSFGVADAFVQGGMVGDLSFMCPEFIQSFLAGLAASGALSSGLRLITKAIFNNSKDGFRKGAMLFFGISAFSELLCVLLYAFIFPKLTIVKYYRSKAASEGSKTVAADLAAGGIHTQPSLDEEDPKQLERLSNKQLFFQNIDYAVDIFLIYVLTLSIFPGFISEDTGSHNLGSWYILVLIASYNVWDLIARYIPLIKCLTLTSRKGLMNATLSRFLFIPAFYFTAKYGDQGWMIMLTSLLGLTNGYLTVCVLTAAPKGYKGPEQNALGNLLVLCLLGGLFAGVTLDWLWRIGKPW</sequence>
<evidence type="ECO:0000256" key="3">
    <source>
        <dbReference type="ARBA" id="ARBA00022448"/>
    </source>
</evidence>
<accession>A0A1U8AM50</accession>
<dbReference type="OMA" id="GSAMWAY"/>
<evidence type="ECO:0000256" key="4">
    <source>
        <dbReference type="ARBA" id="ARBA00022692"/>
    </source>
</evidence>
<organism evidence="8 11">
    <name type="scientific">Nelumbo nucifera</name>
    <name type="common">Sacred lotus</name>
    <dbReference type="NCBI Taxonomy" id="4432"/>
    <lineage>
        <taxon>Eukaryota</taxon>
        <taxon>Viridiplantae</taxon>
        <taxon>Streptophyta</taxon>
        <taxon>Embryophyta</taxon>
        <taxon>Tracheophyta</taxon>
        <taxon>Spermatophyta</taxon>
        <taxon>Magnoliopsida</taxon>
        <taxon>Proteales</taxon>
        <taxon>Nelumbonaceae</taxon>
        <taxon>Nelumbo</taxon>
    </lineage>
</organism>
<dbReference type="RefSeq" id="XP_010268901.1">
    <property type="nucleotide sequence ID" value="XM_010270599.2"/>
</dbReference>
<gene>
    <name evidence="9 10 11 12 13 14" type="primary">LOC104605720</name>
</gene>
<keyword evidence="8" id="KW-1185">Reference proteome</keyword>
<dbReference type="GO" id="GO:0005337">
    <property type="term" value="F:nucleoside transmembrane transporter activity"/>
    <property type="evidence" value="ECO:0000318"/>
    <property type="project" value="GO_Central"/>
</dbReference>
<dbReference type="eggNOG" id="KOG1479">
    <property type="taxonomic scope" value="Eukaryota"/>
</dbReference>
<feature type="transmembrane region" description="Helical" evidence="7">
    <location>
        <begin position="112"/>
        <end position="132"/>
    </location>
</feature>